<dbReference type="Proteomes" id="UP000594459">
    <property type="component" value="Chromosome"/>
</dbReference>
<proteinExistence type="predicted"/>
<reference evidence="1 2" key="1">
    <citation type="submission" date="2020-11" db="EMBL/GenBank/DDBJ databases">
        <title>The genome sequence of Erythrobacter sp. 6D36.</title>
        <authorList>
            <person name="Liu Y."/>
        </authorList>
    </citation>
    <scope>NUCLEOTIDE SEQUENCE [LARGE SCALE GENOMIC DNA]</scope>
    <source>
        <strain evidence="1 2">6D36</strain>
    </source>
</reference>
<evidence type="ECO:0000313" key="1">
    <source>
        <dbReference type="EMBL" id="QPC99738.1"/>
    </source>
</evidence>
<dbReference type="EMBL" id="CP064654">
    <property type="protein sequence ID" value="QPC99738.1"/>
    <property type="molecule type" value="Genomic_DNA"/>
</dbReference>
<accession>A0A7S8IT73</accession>
<name>A0A7S8IT73_9SPHN</name>
<evidence type="ECO:0000313" key="2">
    <source>
        <dbReference type="Proteomes" id="UP000594459"/>
    </source>
</evidence>
<gene>
    <name evidence="1" type="ORF">IRL76_04070</name>
</gene>
<dbReference type="RefSeq" id="WP_200983411.1">
    <property type="nucleotide sequence ID" value="NZ_CP064654.1"/>
</dbReference>
<protein>
    <submittedName>
        <fullName evidence="1">Uncharacterized protein</fullName>
    </submittedName>
</protein>
<dbReference type="KEGG" id="qso:IRL76_04070"/>
<sequence>MAAGDKRDNDYYLKRLKKDGHDDMLEQIEAGQIKVYEATKRAGYRKTGPRDPALVLSYHWKRASHEDRKRFVLANAREVNRVLKEIAREARERKAKKPSE</sequence>
<dbReference type="AlphaFoldDB" id="A0A7S8IT73"/>
<organism evidence="1 2">
    <name type="scientific">Qipengyuania soli</name>
    <dbReference type="NCBI Taxonomy" id="2782568"/>
    <lineage>
        <taxon>Bacteria</taxon>
        <taxon>Pseudomonadati</taxon>
        <taxon>Pseudomonadota</taxon>
        <taxon>Alphaproteobacteria</taxon>
        <taxon>Sphingomonadales</taxon>
        <taxon>Erythrobacteraceae</taxon>
        <taxon>Qipengyuania</taxon>
    </lineage>
</organism>
<keyword evidence="2" id="KW-1185">Reference proteome</keyword>